<dbReference type="AlphaFoldDB" id="A0A078GJB3"/>
<evidence type="ECO:0000313" key="2">
    <source>
        <dbReference type="Proteomes" id="UP000028999"/>
    </source>
</evidence>
<dbReference type="PaxDb" id="3708-A0A078GJB3"/>
<reference evidence="1 2" key="1">
    <citation type="journal article" date="2014" name="Science">
        <title>Plant genetics. Early allopolyploid evolution in the post-Neolithic Brassica napus oilseed genome.</title>
        <authorList>
            <person name="Chalhoub B."/>
            <person name="Denoeud F."/>
            <person name="Liu S."/>
            <person name="Parkin I.A."/>
            <person name="Tang H."/>
            <person name="Wang X."/>
            <person name="Chiquet J."/>
            <person name="Belcram H."/>
            <person name="Tong C."/>
            <person name="Samans B."/>
            <person name="Correa M."/>
            <person name="Da Silva C."/>
            <person name="Just J."/>
            <person name="Falentin C."/>
            <person name="Koh C.S."/>
            <person name="Le Clainche I."/>
            <person name="Bernard M."/>
            <person name="Bento P."/>
            <person name="Noel B."/>
            <person name="Labadie K."/>
            <person name="Alberti A."/>
            <person name="Charles M."/>
            <person name="Arnaud D."/>
            <person name="Guo H."/>
            <person name="Daviaud C."/>
            <person name="Alamery S."/>
            <person name="Jabbari K."/>
            <person name="Zhao M."/>
            <person name="Edger P.P."/>
            <person name="Chelaifa H."/>
            <person name="Tack D."/>
            <person name="Lassalle G."/>
            <person name="Mestiri I."/>
            <person name="Schnel N."/>
            <person name="Le Paslier M.C."/>
            <person name="Fan G."/>
            <person name="Renault V."/>
            <person name="Bayer P.E."/>
            <person name="Golicz A.A."/>
            <person name="Manoli S."/>
            <person name="Lee T.H."/>
            <person name="Thi V.H."/>
            <person name="Chalabi S."/>
            <person name="Hu Q."/>
            <person name="Fan C."/>
            <person name="Tollenaere R."/>
            <person name="Lu Y."/>
            <person name="Battail C."/>
            <person name="Shen J."/>
            <person name="Sidebottom C.H."/>
            <person name="Wang X."/>
            <person name="Canaguier A."/>
            <person name="Chauveau A."/>
            <person name="Berard A."/>
            <person name="Deniot G."/>
            <person name="Guan M."/>
            <person name="Liu Z."/>
            <person name="Sun F."/>
            <person name="Lim Y.P."/>
            <person name="Lyons E."/>
            <person name="Town C.D."/>
            <person name="Bancroft I."/>
            <person name="Wang X."/>
            <person name="Meng J."/>
            <person name="Ma J."/>
            <person name="Pires J.C."/>
            <person name="King G.J."/>
            <person name="Brunel D."/>
            <person name="Delourme R."/>
            <person name="Renard M."/>
            <person name="Aury J.M."/>
            <person name="Adams K.L."/>
            <person name="Batley J."/>
            <person name="Snowdon R.J."/>
            <person name="Tost J."/>
            <person name="Edwards D."/>
            <person name="Zhou Y."/>
            <person name="Hua W."/>
            <person name="Sharpe A.G."/>
            <person name="Paterson A.H."/>
            <person name="Guan C."/>
            <person name="Wincker P."/>
        </authorList>
    </citation>
    <scope>NUCLEOTIDE SEQUENCE [LARGE SCALE GENOMIC DNA]</scope>
    <source>
        <strain evidence="2">cv. Darmor-bzh</strain>
    </source>
</reference>
<dbReference type="Gramene" id="CDY26585">
    <property type="protein sequence ID" value="CDY26585"/>
    <property type="gene ID" value="GSBRNA2T00035454001"/>
</dbReference>
<protein>
    <submittedName>
        <fullName evidence="1">BnaA09g46920D protein</fullName>
    </submittedName>
</protein>
<accession>A0A078GJB3</accession>
<name>A0A078GJB3_BRANA</name>
<evidence type="ECO:0000313" key="1">
    <source>
        <dbReference type="EMBL" id="CDY26585.1"/>
    </source>
</evidence>
<sequence>MLRSRPLPTVIDFNRLFGLVAKTKQYDLLIEWWE</sequence>
<dbReference type="Proteomes" id="UP000028999">
    <property type="component" value="Unassembled WGS sequence"/>
</dbReference>
<proteinExistence type="predicted"/>
<keyword evidence="2" id="KW-1185">Reference proteome</keyword>
<gene>
    <name evidence="1" type="primary">BnaA09g46920D</name>
    <name evidence="1" type="ORF">GSBRNA2T00035454001</name>
</gene>
<organism evidence="1 2">
    <name type="scientific">Brassica napus</name>
    <name type="common">Rape</name>
    <dbReference type="NCBI Taxonomy" id="3708"/>
    <lineage>
        <taxon>Eukaryota</taxon>
        <taxon>Viridiplantae</taxon>
        <taxon>Streptophyta</taxon>
        <taxon>Embryophyta</taxon>
        <taxon>Tracheophyta</taxon>
        <taxon>Spermatophyta</taxon>
        <taxon>Magnoliopsida</taxon>
        <taxon>eudicotyledons</taxon>
        <taxon>Gunneridae</taxon>
        <taxon>Pentapetalae</taxon>
        <taxon>rosids</taxon>
        <taxon>malvids</taxon>
        <taxon>Brassicales</taxon>
        <taxon>Brassicaceae</taxon>
        <taxon>Brassiceae</taxon>
        <taxon>Brassica</taxon>
    </lineage>
</organism>
<dbReference type="EMBL" id="LK032192">
    <property type="protein sequence ID" value="CDY26585.1"/>
    <property type="molecule type" value="Genomic_DNA"/>
</dbReference>